<protein>
    <recommendedName>
        <fullName evidence="3">ParB/Sulfiredoxin domain-containing protein</fullName>
    </recommendedName>
</protein>
<reference evidence="2" key="1">
    <citation type="journal article" date="2019" name="Int. J. Syst. Evol. Microbiol.">
        <title>The Global Catalogue of Microorganisms (GCM) 10K type strain sequencing project: providing services to taxonomists for standard genome sequencing and annotation.</title>
        <authorList>
            <consortium name="The Broad Institute Genomics Platform"/>
            <consortium name="The Broad Institute Genome Sequencing Center for Infectious Disease"/>
            <person name="Wu L."/>
            <person name="Ma J."/>
        </authorList>
    </citation>
    <scope>NUCLEOTIDE SEQUENCE [LARGE SCALE GENOMIC DNA]</scope>
    <source>
        <strain evidence="2">KCTC 42473</strain>
    </source>
</reference>
<dbReference type="Proteomes" id="UP001595539">
    <property type="component" value="Unassembled WGS sequence"/>
</dbReference>
<proteinExistence type="predicted"/>
<accession>A0ABV7UA48</accession>
<comment type="caution">
    <text evidence="1">The sequence shown here is derived from an EMBL/GenBank/DDBJ whole genome shotgun (WGS) entry which is preliminary data.</text>
</comment>
<keyword evidence="2" id="KW-1185">Reference proteome</keyword>
<evidence type="ECO:0000313" key="1">
    <source>
        <dbReference type="EMBL" id="MFC3632026.1"/>
    </source>
</evidence>
<dbReference type="EMBL" id="JBHRXY010000060">
    <property type="protein sequence ID" value="MFC3632026.1"/>
    <property type="molecule type" value="Genomic_DNA"/>
</dbReference>
<evidence type="ECO:0008006" key="3">
    <source>
        <dbReference type="Google" id="ProtNLM"/>
    </source>
</evidence>
<dbReference type="RefSeq" id="WP_377764475.1">
    <property type="nucleotide sequence ID" value="NZ_JBHRXY010000060.1"/>
</dbReference>
<organism evidence="1 2">
    <name type="scientific">Paracoccus angustae</name>
    <dbReference type="NCBI Taxonomy" id="1671480"/>
    <lineage>
        <taxon>Bacteria</taxon>
        <taxon>Pseudomonadati</taxon>
        <taxon>Pseudomonadota</taxon>
        <taxon>Alphaproteobacteria</taxon>
        <taxon>Rhodobacterales</taxon>
        <taxon>Paracoccaceae</taxon>
        <taxon>Paracoccus</taxon>
    </lineage>
</organism>
<name>A0ABV7UA48_9RHOB</name>
<gene>
    <name evidence="1" type="ORF">ACFOM8_21640</name>
</gene>
<evidence type="ECO:0000313" key="2">
    <source>
        <dbReference type="Proteomes" id="UP001595539"/>
    </source>
</evidence>
<sequence>MVDQAFVAHEIPEEKVDELLESGDVEKFIKLLQPVEKPIQIFADGKTGALYCECHVTAENLVSQTTPDTPLDPEASADYRANRDLVEDHAAYEQMLLDARLGRTFSNIVCEFIAGDPKPLKVVGGQHRFGAIQDAFDEWTVNGIHGVKVYFALDTEQRLDVQVISNTNIEVSRDLLDRMFETVSGAELRTWCQKVGILGEKEDFADKRKRGGSISVRQARSFVINYFLGQEKIGETFDQTETTPQVPKTGVRTVPEWEQIKKQYPDLWNDPGLERAGREFQALVDKQRQSFGKNSTSKVSNPDFAEKAMNDAILSAWAFVAGLLSQNQVRLQKHFDLKEKGKPDPLRAALLVKGKHMTDPEQYRGLGYRTDPKERGRFVELFWIQAEKGSGFSDKMIAAAIAAYHAKAAILDAKAKKEAI</sequence>